<accession>A0ABR6NDY5</accession>
<reference evidence="3 4" key="1">
    <citation type="submission" date="2020-08" db="EMBL/GenBank/DDBJ databases">
        <title>Exploring microbial biodiversity for novel pathways involved in the catabolism of aromatic compounds derived from lignin.</title>
        <authorList>
            <person name="Elkins J."/>
        </authorList>
    </citation>
    <scope>NUCLEOTIDE SEQUENCE [LARGE SCALE GENOMIC DNA]</scope>
    <source>
        <strain evidence="3 4">B1D3A</strain>
    </source>
</reference>
<organism evidence="3 4">
    <name type="scientific">Sphingobium lignivorans</name>
    <dbReference type="NCBI Taxonomy" id="2735886"/>
    <lineage>
        <taxon>Bacteria</taxon>
        <taxon>Pseudomonadati</taxon>
        <taxon>Pseudomonadota</taxon>
        <taxon>Alphaproteobacteria</taxon>
        <taxon>Sphingomonadales</taxon>
        <taxon>Sphingomonadaceae</taxon>
        <taxon>Sphingobium</taxon>
    </lineage>
</organism>
<gene>
    <name evidence="3" type="ORF">HNP60_001469</name>
</gene>
<evidence type="ECO:0000313" key="3">
    <source>
        <dbReference type="EMBL" id="MBB5985495.1"/>
    </source>
</evidence>
<keyword evidence="2" id="KW-0732">Signal</keyword>
<feature type="region of interest" description="Disordered" evidence="1">
    <location>
        <begin position="75"/>
        <end position="96"/>
    </location>
</feature>
<dbReference type="PROSITE" id="PS51257">
    <property type="entry name" value="PROKAR_LIPOPROTEIN"/>
    <property type="match status" value="1"/>
</dbReference>
<keyword evidence="4" id="KW-1185">Reference proteome</keyword>
<evidence type="ECO:0000313" key="4">
    <source>
        <dbReference type="Proteomes" id="UP001138540"/>
    </source>
</evidence>
<comment type="caution">
    <text evidence="3">The sequence shown here is derived from an EMBL/GenBank/DDBJ whole genome shotgun (WGS) entry which is preliminary data.</text>
</comment>
<evidence type="ECO:0000256" key="2">
    <source>
        <dbReference type="SAM" id="SignalP"/>
    </source>
</evidence>
<evidence type="ECO:0008006" key="5">
    <source>
        <dbReference type="Google" id="ProtNLM"/>
    </source>
</evidence>
<sequence>MRMAFLLALTALAASACRAQGGPEDERSAEMMKRYEARTKIFKPCPVGRPGEIVVCARPEEEAGARFRLPLLPERDTASTVPGEAPRASAAPVKQGGCSIVSGDPPICNKGLTVVKTGY</sequence>
<proteinExistence type="predicted"/>
<dbReference type="Proteomes" id="UP001138540">
    <property type="component" value="Unassembled WGS sequence"/>
</dbReference>
<dbReference type="EMBL" id="JACHKA010000001">
    <property type="protein sequence ID" value="MBB5985495.1"/>
    <property type="molecule type" value="Genomic_DNA"/>
</dbReference>
<protein>
    <recommendedName>
        <fullName evidence="5">Lipoprotein</fullName>
    </recommendedName>
</protein>
<feature type="signal peptide" evidence="2">
    <location>
        <begin position="1"/>
        <end position="19"/>
    </location>
</feature>
<evidence type="ECO:0000256" key="1">
    <source>
        <dbReference type="SAM" id="MobiDB-lite"/>
    </source>
</evidence>
<name>A0ABR6NDY5_9SPHN</name>
<feature type="chain" id="PRO_5045202871" description="Lipoprotein" evidence="2">
    <location>
        <begin position="20"/>
        <end position="119"/>
    </location>
</feature>